<evidence type="ECO:0000313" key="1">
    <source>
        <dbReference type="EMBL" id="SIR94239.1"/>
    </source>
</evidence>
<dbReference type="GO" id="GO:0005829">
    <property type="term" value="C:cytosol"/>
    <property type="evidence" value="ECO:0007669"/>
    <property type="project" value="TreeGrafter"/>
</dbReference>
<dbReference type="STRING" id="573024.SAMN05216208_1452"/>
<dbReference type="InterPro" id="IPR050155">
    <property type="entry name" value="HAD-like_hydrolase_sf"/>
</dbReference>
<dbReference type="InterPro" id="IPR041492">
    <property type="entry name" value="HAD_2"/>
</dbReference>
<organism evidence="1 2">
    <name type="scientific">Roseovarius nanhaiticus</name>
    <dbReference type="NCBI Taxonomy" id="573024"/>
    <lineage>
        <taxon>Bacteria</taxon>
        <taxon>Pseudomonadati</taxon>
        <taxon>Pseudomonadota</taxon>
        <taxon>Alphaproteobacteria</taxon>
        <taxon>Rhodobacterales</taxon>
        <taxon>Roseobacteraceae</taxon>
        <taxon>Roseovarius</taxon>
    </lineage>
</organism>
<dbReference type="SFLD" id="SFLDG01129">
    <property type="entry name" value="C1.5:_HAD__Beta-PGM__Phosphata"/>
    <property type="match status" value="1"/>
</dbReference>
<dbReference type="Pfam" id="PF13419">
    <property type="entry name" value="HAD_2"/>
    <property type="match status" value="1"/>
</dbReference>
<dbReference type="Gene3D" id="3.40.50.1000">
    <property type="entry name" value="HAD superfamily/HAD-like"/>
    <property type="match status" value="1"/>
</dbReference>
<dbReference type="SFLD" id="SFLDG01135">
    <property type="entry name" value="C1.5.6:_HAD__Beta-PGM__Phospha"/>
    <property type="match status" value="1"/>
</dbReference>
<dbReference type="SUPFAM" id="SSF56784">
    <property type="entry name" value="HAD-like"/>
    <property type="match status" value="1"/>
</dbReference>
<dbReference type="InterPro" id="IPR036412">
    <property type="entry name" value="HAD-like_sf"/>
</dbReference>
<dbReference type="AlphaFoldDB" id="A0A1N7F1P8"/>
<name>A0A1N7F1P8_9RHOB</name>
<proteinExistence type="predicted"/>
<reference evidence="1 2" key="1">
    <citation type="submission" date="2017-01" db="EMBL/GenBank/DDBJ databases">
        <authorList>
            <person name="Mah S.A."/>
            <person name="Swanson W.J."/>
            <person name="Moy G.W."/>
            <person name="Vacquier V.D."/>
        </authorList>
    </citation>
    <scope>NUCLEOTIDE SEQUENCE [LARGE SCALE GENOMIC DNA]</scope>
    <source>
        <strain evidence="1 2">DSM 29590</strain>
    </source>
</reference>
<evidence type="ECO:0000313" key="2">
    <source>
        <dbReference type="Proteomes" id="UP000186019"/>
    </source>
</evidence>
<sequence>MTLRLVIFDVDGTLVDSQGDIIASMRHAFAEIGAPAPKDPAVRGIIGLSLDVAMARLAPDLDASTHDALVEAYKRSYMSLRAQAGAAQSSPLFPGTRAMLDSLAARDDLLLGVATGKSRRGLDKLIEGHGLHGLFVTHQVADHHPSKPHPAMLHAALSETGIDARDAVMIGDTTYDMDMARAAGISTIGVSWGYHPAADLAPDHLLSSWDDLPACLSRKWPNLQSEVPA</sequence>
<dbReference type="NCBIfam" id="TIGR01509">
    <property type="entry name" value="HAD-SF-IA-v3"/>
    <property type="match status" value="1"/>
</dbReference>
<accession>A0A1N7F1P8</accession>
<protein>
    <submittedName>
        <fullName evidence="1">Phosphoglycolate phosphatase</fullName>
    </submittedName>
</protein>
<dbReference type="RefSeq" id="WP_076530968.1">
    <property type="nucleotide sequence ID" value="NZ_FOAC01000001.1"/>
</dbReference>
<dbReference type="InterPro" id="IPR023198">
    <property type="entry name" value="PGP-like_dom2"/>
</dbReference>
<dbReference type="Proteomes" id="UP000186019">
    <property type="component" value="Unassembled WGS sequence"/>
</dbReference>
<dbReference type="InterPro" id="IPR006439">
    <property type="entry name" value="HAD-SF_hydro_IA"/>
</dbReference>
<dbReference type="PANTHER" id="PTHR43434:SF24">
    <property type="entry name" value="HYDROLASE-RELATED"/>
    <property type="match status" value="1"/>
</dbReference>
<dbReference type="PANTHER" id="PTHR43434">
    <property type="entry name" value="PHOSPHOGLYCOLATE PHOSPHATASE"/>
    <property type="match status" value="1"/>
</dbReference>
<dbReference type="InterPro" id="IPR023214">
    <property type="entry name" value="HAD_sf"/>
</dbReference>
<gene>
    <name evidence="1" type="ORF">SAMN05421666_0683</name>
</gene>
<dbReference type="SFLD" id="SFLDS00003">
    <property type="entry name" value="Haloacid_Dehalogenase"/>
    <property type="match status" value="1"/>
</dbReference>
<dbReference type="OrthoDB" id="9793014at2"/>
<dbReference type="Gene3D" id="1.10.150.240">
    <property type="entry name" value="Putative phosphatase, domain 2"/>
    <property type="match status" value="1"/>
</dbReference>
<dbReference type="NCBIfam" id="TIGR01549">
    <property type="entry name" value="HAD-SF-IA-v1"/>
    <property type="match status" value="1"/>
</dbReference>
<dbReference type="EMBL" id="FTNV01000001">
    <property type="protein sequence ID" value="SIR94239.1"/>
    <property type="molecule type" value="Genomic_DNA"/>
</dbReference>
<keyword evidence="2" id="KW-1185">Reference proteome</keyword>
<dbReference type="GO" id="GO:0006281">
    <property type="term" value="P:DNA repair"/>
    <property type="evidence" value="ECO:0007669"/>
    <property type="project" value="TreeGrafter"/>
</dbReference>
<dbReference type="GO" id="GO:0008967">
    <property type="term" value="F:phosphoglycolate phosphatase activity"/>
    <property type="evidence" value="ECO:0007669"/>
    <property type="project" value="TreeGrafter"/>
</dbReference>